<proteinExistence type="predicted"/>
<gene>
    <name evidence="1" type="ORF">VVAX_01393</name>
</gene>
<name>A0A679IP58_VARPD</name>
<dbReference type="AlphaFoldDB" id="A0A679IP58"/>
<organism evidence="1">
    <name type="scientific">Variovorax paradoxus</name>
    <dbReference type="NCBI Taxonomy" id="34073"/>
    <lineage>
        <taxon>Bacteria</taxon>
        <taxon>Pseudomonadati</taxon>
        <taxon>Pseudomonadota</taxon>
        <taxon>Betaproteobacteria</taxon>
        <taxon>Burkholderiales</taxon>
        <taxon>Comamonadaceae</taxon>
        <taxon>Variovorax</taxon>
    </lineage>
</organism>
<dbReference type="EMBL" id="LR743507">
    <property type="protein sequence ID" value="CAA2101725.1"/>
    <property type="molecule type" value="Genomic_DNA"/>
</dbReference>
<accession>A0A679IP58</accession>
<sequence length="190" mass="21190">MSTDDARWNAYLHERHSREILREWARSLSFFRFCRAFGGHANDGDCLRAALAIASEAHLQDVFAQLGMALERLPQDHPEPVAGVHYPGAEFMKFVPAARGFGLPVRQPGRVTIAGAEVFAWLRAGRLDLSMSDADEPWDVTARTVRAAQSVELLLRPLAGLCIDPPQEGRNCLSPKSHPWLWADPADDHR</sequence>
<reference evidence="1" key="1">
    <citation type="submission" date="2019-12" db="EMBL/GenBank/DDBJ databases">
        <authorList>
            <person name="Cremers G."/>
        </authorList>
    </citation>
    <scope>NUCLEOTIDE SEQUENCE</scope>
    <source>
        <strain evidence="1">Vvax</strain>
    </source>
</reference>
<dbReference type="RefSeq" id="WP_339089091.1">
    <property type="nucleotide sequence ID" value="NZ_LR743507.1"/>
</dbReference>
<protein>
    <submittedName>
        <fullName evidence="1">Uncharacterized protein</fullName>
    </submittedName>
</protein>
<evidence type="ECO:0000313" key="1">
    <source>
        <dbReference type="EMBL" id="CAA2101725.1"/>
    </source>
</evidence>